<dbReference type="InterPro" id="IPR000851">
    <property type="entry name" value="Ribosomal_uS5"/>
</dbReference>
<accession>A0ABR1B5S0</accession>
<evidence type="ECO:0000256" key="2">
    <source>
        <dbReference type="ARBA" id="ARBA00008945"/>
    </source>
</evidence>
<dbReference type="PROSITE" id="PS50881">
    <property type="entry name" value="S5_DSRBD"/>
    <property type="match status" value="1"/>
</dbReference>
<keyword evidence="5 8" id="KW-0687">Ribonucleoprotein</keyword>
<name>A0ABR1B5S0_POLSC</name>
<evidence type="ECO:0000256" key="10">
    <source>
        <dbReference type="SAM" id="MobiDB-lite"/>
    </source>
</evidence>
<feature type="domain" description="S5 DRBM" evidence="11">
    <location>
        <begin position="186"/>
        <end position="232"/>
    </location>
</feature>
<organism evidence="12 13">
    <name type="scientific">Polyplax serrata</name>
    <name type="common">Common mouse louse</name>
    <dbReference type="NCBI Taxonomy" id="468196"/>
    <lineage>
        <taxon>Eukaryota</taxon>
        <taxon>Metazoa</taxon>
        <taxon>Ecdysozoa</taxon>
        <taxon>Arthropoda</taxon>
        <taxon>Hexapoda</taxon>
        <taxon>Insecta</taxon>
        <taxon>Pterygota</taxon>
        <taxon>Neoptera</taxon>
        <taxon>Paraneoptera</taxon>
        <taxon>Psocodea</taxon>
        <taxon>Troctomorpha</taxon>
        <taxon>Phthiraptera</taxon>
        <taxon>Anoplura</taxon>
        <taxon>Polyplacidae</taxon>
        <taxon>Polyplax</taxon>
    </lineage>
</organism>
<protein>
    <recommendedName>
        <fullName evidence="6">Small ribosomal subunit protein uS5m</fullName>
    </recommendedName>
    <alternativeName>
        <fullName evidence="7">28S ribosomal protein S5, mitochondrial</fullName>
    </alternativeName>
</protein>
<proteinExistence type="inferred from homology"/>
<dbReference type="InterPro" id="IPR048584">
    <property type="entry name" value="Ribosomal_uS5m_N"/>
</dbReference>
<comment type="similarity">
    <text evidence="2 9">Belongs to the universal ribosomal protein uS5 family.</text>
</comment>
<reference evidence="12 13" key="1">
    <citation type="submission" date="2023-09" db="EMBL/GenBank/DDBJ databases">
        <title>Genomes of two closely related lineages of the louse Polyplax serrata with different host specificities.</title>
        <authorList>
            <person name="Martinu J."/>
            <person name="Tarabai H."/>
            <person name="Stefka J."/>
            <person name="Hypsa V."/>
        </authorList>
    </citation>
    <scope>NUCLEOTIDE SEQUENCE [LARGE SCALE GENOMIC DNA]</scope>
    <source>
        <strain evidence="12">98ZLc_SE</strain>
    </source>
</reference>
<sequence length="436" mass="49381">MLRLGIQLYSKCYTTNTLIKKTCAIQKTVGNNLLVPSELTRNISFFNKISADELWKGVISVSNAGKKRGRGRGGDKRGKKNLNFGQRIGEGTDRIQWPGLNTPVLQSNTMMQIQRLPPSENKIVNEGPLSTRKFPKIHPLERGWSGRKTEGRNLGPPESDDGSPYHGFNSIIIENRLISVMTGNFGRKRRFMSIAVVGNGKGLIGLAKCRALDSKAAINKARKKAMKRLVSYDFLEENTVNHDFHCQFGNTKVLVLKKNKGHGLVCHRAIKACCELLGIKDLYAKVEGSTNTKHVVKAFLIGLLQQKTYQKIADDNKLHLVEFRQEKLNYPQVLASPEKCLTDDEVQEENKDFHQYLYGGRVLLKKPKPIPFFQRLPSWKTYLLRNEYKRNHGKVAIELLAEYGTLKSHLADRYPECVKYSAQQKPKKSKESEGNE</sequence>
<evidence type="ECO:0000313" key="13">
    <source>
        <dbReference type="Proteomes" id="UP001359485"/>
    </source>
</evidence>
<dbReference type="SUPFAM" id="SSF54211">
    <property type="entry name" value="Ribosomal protein S5 domain 2-like"/>
    <property type="match status" value="1"/>
</dbReference>
<evidence type="ECO:0000256" key="4">
    <source>
        <dbReference type="ARBA" id="ARBA00023128"/>
    </source>
</evidence>
<dbReference type="Pfam" id="PF03719">
    <property type="entry name" value="Ribosomal_S5_C"/>
    <property type="match status" value="1"/>
</dbReference>
<dbReference type="Gene3D" id="3.30.160.20">
    <property type="match status" value="1"/>
</dbReference>
<dbReference type="PANTHER" id="PTHR48277">
    <property type="entry name" value="MITOCHONDRIAL RIBOSOMAL PROTEIN S5"/>
    <property type="match status" value="1"/>
</dbReference>
<keyword evidence="4" id="KW-0496">Mitochondrion</keyword>
<evidence type="ECO:0000256" key="3">
    <source>
        <dbReference type="ARBA" id="ARBA00022980"/>
    </source>
</evidence>
<dbReference type="Pfam" id="PF00333">
    <property type="entry name" value="Ribosomal_S5"/>
    <property type="match status" value="1"/>
</dbReference>
<dbReference type="Pfam" id="PF21251">
    <property type="entry name" value="Ribosomal_uS5m_N"/>
    <property type="match status" value="1"/>
</dbReference>
<dbReference type="PANTHER" id="PTHR48277:SF1">
    <property type="entry name" value="MITOCHONDRIAL RIBOSOMAL PROTEIN S5"/>
    <property type="match status" value="1"/>
</dbReference>
<feature type="region of interest" description="Disordered" evidence="10">
    <location>
        <begin position="65"/>
        <end position="85"/>
    </location>
</feature>
<evidence type="ECO:0000256" key="6">
    <source>
        <dbReference type="ARBA" id="ARBA00039335"/>
    </source>
</evidence>
<dbReference type="InterPro" id="IPR013810">
    <property type="entry name" value="Ribosomal_uS5_N"/>
</dbReference>
<evidence type="ECO:0000313" key="12">
    <source>
        <dbReference type="EMBL" id="KAK6635300.1"/>
    </source>
</evidence>
<dbReference type="InterPro" id="IPR005324">
    <property type="entry name" value="Ribosomal_uS5_C"/>
</dbReference>
<evidence type="ECO:0000256" key="1">
    <source>
        <dbReference type="ARBA" id="ARBA00004173"/>
    </source>
</evidence>
<evidence type="ECO:0000256" key="7">
    <source>
        <dbReference type="ARBA" id="ARBA00041606"/>
    </source>
</evidence>
<dbReference type="SUPFAM" id="SSF54768">
    <property type="entry name" value="dsRNA-binding domain-like"/>
    <property type="match status" value="1"/>
</dbReference>
<dbReference type="InterPro" id="IPR014721">
    <property type="entry name" value="Ribsml_uS5_D2-typ_fold_subgr"/>
</dbReference>
<comment type="subcellular location">
    <subcellularLocation>
        <location evidence="1">Mitochondrion</location>
    </subcellularLocation>
</comment>
<feature type="region of interest" description="Disordered" evidence="10">
    <location>
        <begin position="141"/>
        <end position="161"/>
    </location>
</feature>
<gene>
    <name evidence="12" type="ORF">RUM44_000551</name>
</gene>
<evidence type="ECO:0000256" key="5">
    <source>
        <dbReference type="ARBA" id="ARBA00023274"/>
    </source>
</evidence>
<keyword evidence="3 8" id="KW-0689">Ribosomal protein</keyword>
<evidence type="ECO:0000256" key="8">
    <source>
        <dbReference type="PROSITE-ProRule" id="PRU00268"/>
    </source>
</evidence>
<dbReference type="InterPro" id="IPR020568">
    <property type="entry name" value="Ribosomal_Su5_D2-typ_SF"/>
</dbReference>
<dbReference type="EMBL" id="JAWJWF010000003">
    <property type="protein sequence ID" value="KAK6635300.1"/>
    <property type="molecule type" value="Genomic_DNA"/>
</dbReference>
<comment type="caution">
    <text evidence="12">The sequence shown here is derived from an EMBL/GenBank/DDBJ whole genome shotgun (WGS) entry which is preliminary data.</text>
</comment>
<evidence type="ECO:0000256" key="9">
    <source>
        <dbReference type="RuleBase" id="RU003823"/>
    </source>
</evidence>
<dbReference type="Gene3D" id="3.30.230.10">
    <property type="match status" value="1"/>
</dbReference>
<keyword evidence="13" id="KW-1185">Reference proteome</keyword>
<evidence type="ECO:0000259" key="11">
    <source>
        <dbReference type="PROSITE" id="PS50881"/>
    </source>
</evidence>
<dbReference type="Proteomes" id="UP001359485">
    <property type="component" value="Unassembled WGS sequence"/>
</dbReference>